<dbReference type="Proteomes" id="UP000217343">
    <property type="component" value="Chromosome"/>
</dbReference>
<accession>A0A250K2X6</accession>
<proteinExistence type="predicted"/>
<dbReference type="EMBL" id="CP022203">
    <property type="protein sequence ID" value="ATB50363.1"/>
    <property type="molecule type" value="Genomic_DNA"/>
</dbReference>
<dbReference type="RefSeq" id="WP_013938066.1">
    <property type="nucleotide sequence ID" value="NZ_CP022203.1"/>
</dbReference>
<keyword evidence="2" id="KW-1185">Reference proteome</keyword>
<reference evidence="1 2" key="1">
    <citation type="submission" date="2017-06" db="EMBL/GenBank/DDBJ databases">
        <title>Sequencing and comparative analysis of myxobacterial genomes.</title>
        <authorList>
            <person name="Rupp O."/>
            <person name="Goesmann A."/>
            <person name="Sogaard-Andersen L."/>
        </authorList>
    </citation>
    <scope>NUCLEOTIDE SEQUENCE [LARGE SCALE GENOMIC DNA]</scope>
    <source>
        <strain evidence="1 2">DSM 14697</strain>
    </source>
</reference>
<gene>
    <name evidence="1" type="ORF">MYMAC_006018</name>
</gene>
<dbReference type="AlphaFoldDB" id="A0A250K2X6"/>
<evidence type="ECO:0000313" key="1">
    <source>
        <dbReference type="EMBL" id="ATB50363.1"/>
    </source>
</evidence>
<protein>
    <submittedName>
        <fullName evidence="1">Uncharacterized protein</fullName>
    </submittedName>
</protein>
<dbReference type="KEGG" id="mmas:MYMAC_006018"/>
<evidence type="ECO:0000313" key="2">
    <source>
        <dbReference type="Proteomes" id="UP000217343"/>
    </source>
</evidence>
<name>A0A250K2X6_9BACT</name>
<organism evidence="1 2">
    <name type="scientific">Corallococcus macrosporus DSM 14697</name>
    <dbReference type="NCBI Taxonomy" id="1189310"/>
    <lineage>
        <taxon>Bacteria</taxon>
        <taxon>Pseudomonadati</taxon>
        <taxon>Myxococcota</taxon>
        <taxon>Myxococcia</taxon>
        <taxon>Myxococcales</taxon>
        <taxon>Cystobacterineae</taxon>
        <taxon>Myxococcaceae</taxon>
        <taxon>Corallococcus</taxon>
    </lineage>
</organism>
<sequence length="307" mass="33470">MAAAQMGTETNAEYMMSITDTDPAVYRLFKERLLGATPVKAMDFDELKRKAFKARVGFDRIPTVEDADVGVVADWGGIQELLPSSETGWEPGADSIMPLNPGMVLRKWSFRRGSGALTVKVFVFSTGPVGARGQLVAEATTMSSLPVSPYVRGPAYLGQFSIKTPEEPMTRLVWVFHNVCVTIGEDDTGLSVESLARSIQGFMERHVTQRVSLHLPVLDKVTVSSCPVQVGQEVQVEAHLKAEGAQAWWRIDFTAPADALEFVRQGPTSSGFRARRAGMVSVDVDVTDGSTLLRSRIQAQVAIQPAR</sequence>